<gene>
    <name evidence="1" type="ORF">H5P30_13415</name>
</gene>
<evidence type="ECO:0000313" key="2">
    <source>
        <dbReference type="Proteomes" id="UP000525652"/>
    </source>
</evidence>
<reference evidence="1 2" key="1">
    <citation type="submission" date="2020-07" db="EMBL/GenBank/DDBJ databases">
        <authorList>
            <person name="Feng X."/>
        </authorList>
    </citation>
    <scope>NUCLEOTIDE SEQUENCE [LARGE SCALE GENOMIC DNA]</scope>
    <source>
        <strain evidence="1 2">JCM14086</strain>
    </source>
</reference>
<dbReference type="SUPFAM" id="SSF52266">
    <property type="entry name" value="SGNH hydrolase"/>
    <property type="match status" value="1"/>
</dbReference>
<protein>
    <submittedName>
        <fullName evidence="1">SGNH/GDSL hydrolase family protein</fullName>
    </submittedName>
</protein>
<sequence>MSQQIQYPEIIFRENIEWCRSWVPDSNVIELDKPRVLLIGDSIVMGYGPKVAEVMGESASIAYVGTSRFPADPAYLEEISLVLRHTRFDIIHFNNGLHGWDYDEPIYAKYLEQVLDTLRAQTPDAQWALATSTPVREKGNLGQLHERNGRVIERNESIRQLALNEAHPLTDLYELMKGRPEHYAEDGTHYELSGQQLQAEAVAETLRALIDI</sequence>
<dbReference type="RefSeq" id="WP_185693441.1">
    <property type="nucleotide sequence ID" value="NZ_JACHVA010000101.1"/>
</dbReference>
<name>A0A7X1AZH8_9BACT</name>
<dbReference type="InterPro" id="IPR036514">
    <property type="entry name" value="SGNH_hydro_sf"/>
</dbReference>
<dbReference type="Proteomes" id="UP000525652">
    <property type="component" value="Unassembled WGS sequence"/>
</dbReference>
<dbReference type="GO" id="GO:0016788">
    <property type="term" value="F:hydrolase activity, acting on ester bonds"/>
    <property type="evidence" value="ECO:0007669"/>
    <property type="project" value="UniProtKB-ARBA"/>
</dbReference>
<dbReference type="EMBL" id="JACHVA010000101">
    <property type="protein sequence ID" value="MBC2602777.1"/>
    <property type="molecule type" value="Genomic_DNA"/>
</dbReference>
<evidence type="ECO:0000313" key="1">
    <source>
        <dbReference type="EMBL" id="MBC2602777.1"/>
    </source>
</evidence>
<dbReference type="Gene3D" id="3.40.50.1110">
    <property type="entry name" value="SGNH hydrolase"/>
    <property type="match status" value="1"/>
</dbReference>
<dbReference type="AlphaFoldDB" id="A0A7X1AZH8"/>
<keyword evidence="2" id="KW-1185">Reference proteome</keyword>
<accession>A0A7X1AZH8</accession>
<organism evidence="1 2">
    <name type="scientific">Puniceicoccus vermicola</name>
    <dbReference type="NCBI Taxonomy" id="388746"/>
    <lineage>
        <taxon>Bacteria</taxon>
        <taxon>Pseudomonadati</taxon>
        <taxon>Verrucomicrobiota</taxon>
        <taxon>Opitutia</taxon>
        <taxon>Puniceicoccales</taxon>
        <taxon>Puniceicoccaceae</taxon>
        <taxon>Puniceicoccus</taxon>
    </lineage>
</organism>
<comment type="caution">
    <text evidence="1">The sequence shown here is derived from an EMBL/GenBank/DDBJ whole genome shotgun (WGS) entry which is preliminary data.</text>
</comment>
<keyword evidence="1" id="KW-0378">Hydrolase</keyword>
<proteinExistence type="predicted"/>